<evidence type="ECO:0000313" key="2">
    <source>
        <dbReference type="Proteomes" id="UP000190890"/>
    </source>
</evidence>
<evidence type="ECO:0008006" key="3">
    <source>
        <dbReference type="Google" id="ProtNLM"/>
    </source>
</evidence>
<dbReference type="OrthoDB" id="1935809at2"/>
<accession>A0A1S8TI33</accession>
<dbReference type="EMBL" id="LZZM01000153">
    <property type="protein sequence ID" value="OOM77264.1"/>
    <property type="molecule type" value="Genomic_DNA"/>
</dbReference>
<comment type="caution">
    <text evidence="1">The sequence shown here is derived from an EMBL/GenBank/DDBJ whole genome shotgun (WGS) entry which is preliminary data.</text>
</comment>
<keyword evidence="2" id="KW-1185">Reference proteome</keyword>
<evidence type="ECO:0000313" key="1">
    <source>
        <dbReference type="EMBL" id="OOM77264.1"/>
    </source>
</evidence>
<proteinExistence type="predicted"/>
<reference evidence="1 2" key="1">
    <citation type="submission" date="2016-05" db="EMBL/GenBank/DDBJ databases">
        <title>Microbial solvent formation.</title>
        <authorList>
            <person name="Poehlein A."/>
            <person name="Montoya Solano J.D."/>
            <person name="Flitsch S."/>
            <person name="Krabben P."/>
            <person name="Duerre P."/>
            <person name="Daniel R."/>
        </authorList>
    </citation>
    <scope>NUCLEOTIDE SEQUENCE [LARGE SCALE GENOMIC DNA]</scope>
    <source>
        <strain evidence="1 2">DSM 2619</strain>
    </source>
</reference>
<name>A0A1S8TI33_9CLOT</name>
<dbReference type="Proteomes" id="UP000190890">
    <property type="component" value="Unassembled WGS sequence"/>
</dbReference>
<sequence length="137" mass="15428">MKIVFEKIFRELNEECEQNLIEKGLVTMSKNNIDNNRNSLVFDFIFDDNGDYSYTGSEHGFGKSVNISGKIIVPEDGIYSVKIKSSDGGGGQWDSIKANEEVSCIINTSFWHQTTIKIYIHSNKPNSKGHAVIEYSI</sequence>
<dbReference type="AlphaFoldDB" id="A0A1S8TI33"/>
<gene>
    <name evidence="1" type="ORF">CLPUN_23810</name>
</gene>
<dbReference type="RefSeq" id="WP_077847510.1">
    <property type="nucleotide sequence ID" value="NZ_LZZM01000153.1"/>
</dbReference>
<protein>
    <recommendedName>
        <fullName evidence="3">PA14 domain-containing protein</fullName>
    </recommendedName>
</protein>
<organism evidence="1 2">
    <name type="scientific">Clostridium puniceum</name>
    <dbReference type="NCBI Taxonomy" id="29367"/>
    <lineage>
        <taxon>Bacteria</taxon>
        <taxon>Bacillati</taxon>
        <taxon>Bacillota</taxon>
        <taxon>Clostridia</taxon>
        <taxon>Eubacteriales</taxon>
        <taxon>Clostridiaceae</taxon>
        <taxon>Clostridium</taxon>
    </lineage>
</organism>